<organism evidence="1 2">
    <name type="scientific">Photorhabdus luminescens subsp. mexicana</name>
    <dbReference type="NCBI Taxonomy" id="2100167"/>
    <lineage>
        <taxon>Bacteria</taxon>
        <taxon>Pseudomonadati</taxon>
        <taxon>Pseudomonadota</taxon>
        <taxon>Gammaproteobacteria</taxon>
        <taxon>Enterobacterales</taxon>
        <taxon>Morganellaceae</taxon>
        <taxon>Photorhabdus</taxon>
    </lineage>
</organism>
<evidence type="ECO:0000313" key="2">
    <source>
        <dbReference type="Proteomes" id="UP000295550"/>
    </source>
</evidence>
<gene>
    <name evidence="1" type="ORF">C5468_21435</name>
</gene>
<dbReference type="RefSeq" id="WP_132348020.1">
    <property type="nucleotide sequence ID" value="NZ_CAWOLF010000032.1"/>
</dbReference>
<dbReference type="AlphaFoldDB" id="A0A4R4IWM9"/>
<accession>A0A4R4IWM9</accession>
<dbReference type="Proteomes" id="UP000295550">
    <property type="component" value="Unassembled WGS sequence"/>
</dbReference>
<reference evidence="1 2" key="1">
    <citation type="journal article" date="2019" name="Int. J. Syst. Evol. Microbiol.">
        <title>Photorhabdus khanii subsp. guanajuatensis subsp. nov., isolated from Heterorhabditis atacamensis, and Photorhabdus luminescens subsp. mexicana subsp. nov., isolated from Heterorhabditis mexicana entomopathogenic nematodes.</title>
        <authorList>
            <person name="Machado R.A.R."/>
            <person name="Bruno P."/>
            <person name="Arce C.C.M."/>
            <person name="Liechti N."/>
            <person name="Kohler A."/>
            <person name="Bernal J."/>
            <person name="Bruggmann R."/>
            <person name="Turlings T.C.J."/>
        </authorList>
    </citation>
    <scope>NUCLEOTIDE SEQUENCE [LARGE SCALE GENOMIC DNA]</scope>
    <source>
        <strain evidence="1 2">MEX47-22</strain>
    </source>
</reference>
<proteinExistence type="predicted"/>
<protein>
    <submittedName>
        <fullName evidence="1">Uncharacterized protein</fullName>
    </submittedName>
</protein>
<comment type="caution">
    <text evidence="1">The sequence shown here is derived from an EMBL/GenBank/DDBJ whole genome shotgun (WGS) entry which is preliminary data.</text>
</comment>
<dbReference type="EMBL" id="PUJX01000032">
    <property type="protein sequence ID" value="TDB45338.1"/>
    <property type="molecule type" value="Genomic_DNA"/>
</dbReference>
<evidence type="ECO:0000313" key="1">
    <source>
        <dbReference type="EMBL" id="TDB45338.1"/>
    </source>
</evidence>
<name>A0A4R4IWM9_PHOLU</name>
<sequence length="130" mass="14933">MDEEITLTAMYLAVAAKENWENFINTISTKKIQIEGEIDLISMLINHAKAVDAVANMLNKKGYDFPGCWLYEIVEKFGGILMTKDILFLKEKAANILANILVKWFSITRTEYAYFTEEVKKSYLTAYECL</sequence>